<protein>
    <recommendedName>
        <fullName evidence="6">Secreted protein</fullName>
    </recommendedName>
</protein>
<feature type="region of interest" description="Disordered" evidence="1">
    <location>
        <begin position="197"/>
        <end position="218"/>
    </location>
</feature>
<feature type="chain" id="PRO_5020934680" description="Secreted protein" evidence="3">
    <location>
        <begin position="19"/>
        <end position="218"/>
    </location>
</feature>
<reference evidence="4 5" key="1">
    <citation type="submission" date="2015-09" db="EMBL/GenBank/DDBJ databases">
        <title>Sorangium comparison.</title>
        <authorList>
            <person name="Zaburannyi N."/>
            <person name="Bunk B."/>
            <person name="Overmann J."/>
            <person name="Mueller R."/>
        </authorList>
    </citation>
    <scope>NUCLEOTIDE SEQUENCE [LARGE SCALE GENOMIC DNA]</scope>
    <source>
        <strain evidence="4 5">So ce836</strain>
    </source>
</reference>
<evidence type="ECO:0000256" key="2">
    <source>
        <dbReference type="SAM" id="Phobius"/>
    </source>
</evidence>
<keyword evidence="2" id="KW-0812">Transmembrane</keyword>
<proteinExistence type="predicted"/>
<evidence type="ECO:0000256" key="1">
    <source>
        <dbReference type="SAM" id="MobiDB-lite"/>
    </source>
</evidence>
<dbReference type="EMBL" id="CP012672">
    <property type="protein sequence ID" value="AUX32316.1"/>
    <property type="molecule type" value="Genomic_DNA"/>
</dbReference>
<keyword evidence="2" id="KW-0472">Membrane</keyword>
<sequence length="218" mass="21554">MSCAARAALGALALAALPGCGSYIPDYVPPPDGRARPVYRDGAVAMEIGGPIPECLSGEPGSVGAPPPARDAAQAPPVRVSGAFWVPVYFGPQIVVERRGVAPPPPHLHRAEPDVVRHAASPSKGITGGNAKSGGAASGGNAGSGGRDAGSAAASTLLAAFAVVALVALPPIAVGLSVGRPEREKDTARALDHVNAYNDSARTPGSPCAVGVQGGQAR</sequence>
<feature type="region of interest" description="Disordered" evidence="1">
    <location>
        <begin position="105"/>
        <end position="149"/>
    </location>
</feature>
<gene>
    <name evidence="4" type="ORF">SOCE836_044530</name>
</gene>
<dbReference type="AlphaFoldDB" id="A0A4P2QQN9"/>
<feature type="transmembrane region" description="Helical" evidence="2">
    <location>
        <begin position="157"/>
        <end position="179"/>
    </location>
</feature>
<evidence type="ECO:0008006" key="6">
    <source>
        <dbReference type="Google" id="ProtNLM"/>
    </source>
</evidence>
<evidence type="ECO:0000313" key="4">
    <source>
        <dbReference type="EMBL" id="AUX32316.1"/>
    </source>
</evidence>
<feature type="compositionally biased region" description="Gly residues" evidence="1">
    <location>
        <begin position="126"/>
        <end position="148"/>
    </location>
</feature>
<keyword evidence="3" id="KW-0732">Signal</keyword>
<accession>A0A4P2QQN9</accession>
<organism evidence="4 5">
    <name type="scientific">Sorangium cellulosum</name>
    <name type="common">Polyangium cellulosum</name>
    <dbReference type="NCBI Taxonomy" id="56"/>
    <lineage>
        <taxon>Bacteria</taxon>
        <taxon>Pseudomonadati</taxon>
        <taxon>Myxococcota</taxon>
        <taxon>Polyangia</taxon>
        <taxon>Polyangiales</taxon>
        <taxon>Polyangiaceae</taxon>
        <taxon>Sorangium</taxon>
    </lineage>
</organism>
<name>A0A4P2QQN9_SORCE</name>
<evidence type="ECO:0000256" key="3">
    <source>
        <dbReference type="SAM" id="SignalP"/>
    </source>
</evidence>
<keyword evidence="2" id="KW-1133">Transmembrane helix</keyword>
<evidence type="ECO:0000313" key="5">
    <source>
        <dbReference type="Proteomes" id="UP000295497"/>
    </source>
</evidence>
<feature type="signal peptide" evidence="3">
    <location>
        <begin position="1"/>
        <end position="18"/>
    </location>
</feature>
<dbReference type="Proteomes" id="UP000295497">
    <property type="component" value="Chromosome"/>
</dbReference>